<reference evidence="2" key="1">
    <citation type="journal article" date="2022" name="Mol. Ecol. Resour.">
        <title>The genomes of chicory, endive, great burdock and yacon provide insights into Asteraceae palaeo-polyploidization history and plant inulin production.</title>
        <authorList>
            <person name="Fan W."/>
            <person name="Wang S."/>
            <person name="Wang H."/>
            <person name="Wang A."/>
            <person name="Jiang F."/>
            <person name="Liu H."/>
            <person name="Zhao H."/>
            <person name="Xu D."/>
            <person name="Zhang Y."/>
        </authorList>
    </citation>
    <scope>NUCLEOTIDE SEQUENCE [LARGE SCALE GENOMIC DNA]</scope>
    <source>
        <strain evidence="2">cv. Yunnan</strain>
    </source>
</reference>
<reference evidence="1 2" key="2">
    <citation type="journal article" date="2022" name="Mol. Ecol. Resour.">
        <title>The genomes of chicory, endive, great burdock and yacon provide insights into Asteraceae paleo-polyploidization history and plant inulin production.</title>
        <authorList>
            <person name="Fan W."/>
            <person name="Wang S."/>
            <person name="Wang H."/>
            <person name="Wang A."/>
            <person name="Jiang F."/>
            <person name="Liu H."/>
            <person name="Zhao H."/>
            <person name="Xu D."/>
            <person name="Zhang Y."/>
        </authorList>
    </citation>
    <scope>NUCLEOTIDE SEQUENCE [LARGE SCALE GENOMIC DNA]</scope>
    <source>
        <strain evidence="2">cv. Yunnan</strain>
        <tissue evidence="1">Leaves</tissue>
    </source>
</reference>
<name>A0ACB9IH57_9ASTR</name>
<sequence length="128" mass="14225">MTNDNPSYIPINVEFSDVSSEQHKSETSISDYEEIIVEDVDISQCIPYKVHKTTMDPEFLVITNGSSTQEDHNVDLLPFSTRLTPLVADHVILAQDNQAPSQSELTRSIQNDVSVDAVNDNTTADPFV</sequence>
<keyword evidence="2" id="KW-1185">Reference proteome</keyword>
<accession>A0ACB9IH57</accession>
<dbReference type="Proteomes" id="UP001056120">
    <property type="component" value="Linkage Group LG08"/>
</dbReference>
<protein>
    <submittedName>
        <fullName evidence="1">Uncharacterized protein</fullName>
    </submittedName>
</protein>
<organism evidence="1 2">
    <name type="scientific">Smallanthus sonchifolius</name>
    <dbReference type="NCBI Taxonomy" id="185202"/>
    <lineage>
        <taxon>Eukaryota</taxon>
        <taxon>Viridiplantae</taxon>
        <taxon>Streptophyta</taxon>
        <taxon>Embryophyta</taxon>
        <taxon>Tracheophyta</taxon>
        <taxon>Spermatophyta</taxon>
        <taxon>Magnoliopsida</taxon>
        <taxon>eudicotyledons</taxon>
        <taxon>Gunneridae</taxon>
        <taxon>Pentapetalae</taxon>
        <taxon>asterids</taxon>
        <taxon>campanulids</taxon>
        <taxon>Asterales</taxon>
        <taxon>Asteraceae</taxon>
        <taxon>Asteroideae</taxon>
        <taxon>Heliantheae alliance</taxon>
        <taxon>Millerieae</taxon>
        <taxon>Smallanthus</taxon>
    </lineage>
</organism>
<proteinExistence type="predicted"/>
<comment type="caution">
    <text evidence="1">The sequence shown here is derived from an EMBL/GenBank/DDBJ whole genome shotgun (WGS) entry which is preliminary data.</text>
</comment>
<evidence type="ECO:0000313" key="1">
    <source>
        <dbReference type="EMBL" id="KAI3807329.1"/>
    </source>
</evidence>
<gene>
    <name evidence="1" type="ORF">L1987_23255</name>
</gene>
<evidence type="ECO:0000313" key="2">
    <source>
        <dbReference type="Proteomes" id="UP001056120"/>
    </source>
</evidence>
<dbReference type="EMBL" id="CM042025">
    <property type="protein sequence ID" value="KAI3807329.1"/>
    <property type="molecule type" value="Genomic_DNA"/>
</dbReference>